<dbReference type="Proteomes" id="UP001189429">
    <property type="component" value="Unassembled WGS sequence"/>
</dbReference>
<gene>
    <name evidence="1" type="ORF">PCOR1329_LOCUS14385</name>
</gene>
<evidence type="ECO:0000313" key="1">
    <source>
        <dbReference type="EMBL" id="CAK0808992.1"/>
    </source>
</evidence>
<dbReference type="EMBL" id="CAUYUJ010004299">
    <property type="protein sequence ID" value="CAK0808992.1"/>
    <property type="molecule type" value="Genomic_DNA"/>
</dbReference>
<accession>A0ABN9QRZ8</accession>
<evidence type="ECO:0000313" key="2">
    <source>
        <dbReference type="Proteomes" id="UP001189429"/>
    </source>
</evidence>
<organism evidence="1 2">
    <name type="scientific">Prorocentrum cordatum</name>
    <dbReference type="NCBI Taxonomy" id="2364126"/>
    <lineage>
        <taxon>Eukaryota</taxon>
        <taxon>Sar</taxon>
        <taxon>Alveolata</taxon>
        <taxon>Dinophyceae</taxon>
        <taxon>Prorocentrales</taxon>
        <taxon>Prorocentraceae</taxon>
        <taxon>Prorocentrum</taxon>
    </lineage>
</organism>
<proteinExistence type="predicted"/>
<sequence length="228" mass="25210">MAHQAAGVPWQGDHDAILRGVRLVTVKGRTPRQPGQRVDKALMKALLRHAFPQGRVWWCLIAVLAYNFLLRMPSELFRQYRRGLLQVAGNRFLYGPIRRKKRQDFCTAFAFCLCSTDEALCLHTWLPLLDEQARASAGPPLGGLTPASWTREFRELLASVGVLRPEELYGYDIRRGAAKDVFAASGVEAMLSRGGWRSLASARSYVSGDEVAAGLLAQGVIDDSGPDN</sequence>
<reference evidence="1" key="1">
    <citation type="submission" date="2023-10" db="EMBL/GenBank/DDBJ databases">
        <authorList>
            <person name="Chen Y."/>
            <person name="Shah S."/>
            <person name="Dougan E. K."/>
            <person name="Thang M."/>
            <person name="Chan C."/>
        </authorList>
    </citation>
    <scope>NUCLEOTIDE SEQUENCE [LARGE SCALE GENOMIC DNA]</scope>
</reference>
<protein>
    <recommendedName>
        <fullName evidence="3">Tyr recombinase domain-containing protein</fullName>
    </recommendedName>
</protein>
<keyword evidence="2" id="KW-1185">Reference proteome</keyword>
<name>A0ABN9QRZ8_9DINO</name>
<comment type="caution">
    <text evidence="1">The sequence shown here is derived from an EMBL/GenBank/DDBJ whole genome shotgun (WGS) entry which is preliminary data.</text>
</comment>
<evidence type="ECO:0008006" key="3">
    <source>
        <dbReference type="Google" id="ProtNLM"/>
    </source>
</evidence>